<sequence length="267" mass="28721">MNYKKTLACLAVAVSFTGCTTIADLAGADSATLNLQATQSYNAMLKDAQSKQVLDTKSATYQKVNRVFLKMKPFADQMNQTGQAFDWKVAVIKSKEINAYVAPGGKVVFYTGIVETLKLTDDEVAAIMGHEMVHALEEHSKNKIGATALTNLAVGIGAQYVGNAAGGYGATLLDLGSQFGVGLPYSRNLESRADKGGLVMMAKAGYNPEAAISLWTKMNANDNRGNDALSKFMSTHPSNNDRIAAMKKMMPEAQQYYKNASPAVVRR</sequence>
<feature type="signal peptide" evidence="7">
    <location>
        <begin position="1"/>
        <end position="23"/>
    </location>
</feature>
<dbReference type="CDD" id="cd07331">
    <property type="entry name" value="M48C_Oma1_like"/>
    <property type="match status" value="1"/>
</dbReference>
<dbReference type="RefSeq" id="WP_067762622.1">
    <property type="nucleotide sequence ID" value="NZ_CP183909.1"/>
</dbReference>
<comment type="similarity">
    <text evidence="6">Belongs to the peptidase M48 family.</text>
</comment>
<dbReference type="EMBL" id="LZDS01000006">
    <property type="protein sequence ID" value="OBX29492.1"/>
    <property type="molecule type" value="Genomic_DNA"/>
</dbReference>
<dbReference type="Gene3D" id="3.30.2010.10">
    <property type="entry name" value="Metalloproteases ('zincins'), catalytic domain"/>
    <property type="match status" value="1"/>
</dbReference>
<dbReference type="GO" id="GO:0046872">
    <property type="term" value="F:metal ion binding"/>
    <property type="evidence" value="ECO:0007669"/>
    <property type="project" value="UniProtKB-KW"/>
</dbReference>
<dbReference type="PANTHER" id="PTHR22726">
    <property type="entry name" value="METALLOENDOPEPTIDASE OMA1"/>
    <property type="match status" value="1"/>
</dbReference>
<keyword evidence="1 6" id="KW-0645">Protease</keyword>
<evidence type="ECO:0000256" key="7">
    <source>
        <dbReference type="SAM" id="SignalP"/>
    </source>
</evidence>
<keyword evidence="5 6" id="KW-0482">Metalloprotease</keyword>
<dbReference type="Proteomes" id="UP000185753">
    <property type="component" value="Unassembled WGS sequence"/>
</dbReference>
<dbReference type="PANTHER" id="PTHR22726:SF1">
    <property type="entry name" value="METALLOENDOPEPTIDASE OMA1, MITOCHONDRIAL"/>
    <property type="match status" value="1"/>
</dbReference>
<evidence type="ECO:0000256" key="6">
    <source>
        <dbReference type="RuleBase" id="RU003983"/>
    </source>
</evidence>
<keyword evidence="4 6" id="KW-0862">Zinc</keyword>
<evidence type="ECO:0000256" key="5">
    <source>
        <dbReference type="ARBA" id="ARBA00023049"/>
    </source>
</evidence>
<feature type="chain" id="PRO_5008360866" evidence="7">
    <location>
        <begin position="24"/>
        <end position="267"/>
    </location>
</feature>
<dbReference type="Pfam" id="PF01435">
    <property type="entry name" value="Peptidase_M48"/>
    <property type="match status" value="1"/>
</dbReference>
<feature type="domain" description="Peptidase M48" evidence="8">
    <location>
        <begin position="64"/>
        <end position="249"/>
    </location>
</feature>
<keyword evidence="2" id="KW-0479">Metal-binding</keyword>
<evidence type="ECO:0000256" key="4">
    <source>
        <dbReference type="ARBA" id="ARBA00022833"/>
    </source>
</evidence>
<protein>
    <submittedName>
        <fullName evidence="9">Type I deoxyribonuclease HsdR</fullName>
    </submittedName>
</protein>
<dbReference type="InterPro" id="IPR001915">
    <property type="entry name" value="Peptidase_M48"/>
</dbReference>
<evidence type="ECO:0000313" key="9">
    <source>
        <dbReference type="EMBL" id="OBX29492.1"/>
    </source>
</evidence>
<organism evidence="9 10">
    <name type="scientific">Acinetobacter gandensis</name>
    <dbReference type="NCBI Taxonomy" id="1443941"/>
    <lineage>
        <taxon>Bacteria</taxon>
        <taxon>Pseudomonadati</taxon>
        <taxon>Pseudomonadota</taxon>
        <taxon>Gammaproteobacteria</taxon>
        <taxon>Moraxellales</taxon>
        <taxon>Moraxellaceae</taxon>
        <taxon>Acinetobacter</taxon>
    </lineage>
</organism>
<dbReference type="GO" id="GO:0004222">
    <property type="term" value="F:metalloendopeptidase activity"/>
    <property type="evidence" value="ECO:0007669"/>
    <property type="project" value="InterPro"/>
</dbReference>
<dbReference type="OrthoDB" id="9810445at2"/>
<keyword evidence="10" id="KW-1185">Reference proteome</keyword>
<dbReference type="PROSITE" id="PS51257">
    <property type="entry name" value="PROKAR_LIPOPROTEIN"/>
    <property type="match status" value="1"/>
</dbReference>
<accession>A0A1A7RFP6</accession>
<gene>
    <name evidence="9" type="ORF">A9J31_13305</name>
</gene>
<comment type="caution">
    <text evidence="9">The sequence shown here is derived from an EMBL/GenBank/DDBJ whole genome shotgun (WGS) entry which is preliminary data.</text>
</comment>
<comment type="cofactor">
    <cofactor evidence="6">
        <name>Zn(2+)</name>
        <dbReference type="ChEBI" id="CHEBI:29105"/>
    </cofactor>
    <text evidence="6">Binds 1 zinc ion per subunit.</text>
</comment>
<evidence type="ECO:0000313" key="10">
    <source>
        <dbReference type="Proteomes" id="UP000185753"/>
    </source>
</evidence>
<dbReference type="AlphaFoldDB" id="A0A1A7RFP6"/>
<dbReference type="GO" id="GO:0016020">
    <property type="term" value="C:membrane"/>
    <property type="evidence" value="ECO:0007669"/>
    <property type="project" value="TreeGrafter"/>
</dbReference>
<name>A0A1A7RFP6_9GAMM</name>
<evidence type="ECO:0000256" key="1">
    <source>
        <dbReference type="ARBA" id="ARBA00022670"/>
    </source>
</evidence>
<dbReference type="InterPro" id="IPR051156">
    <property type="entry name" value="Mito/Outer_Membr_Metalloprot"/>
</dbReference>
<keyword evidence="3 6" id="KW-0378">Hydrolase</keyword>
<keyword evidence="7" id="KW-0732">Signal</keyword>
<dbReference type="GO" id="GO:0051603">
    <property type="term" value="P:proteolysis involved in protein catabolic process"/>
    <property type="evidence" value="ECO:0007669"/>
    <property type="project" value="TreeGrafter"/>
</dbReference>
<dbReference type="STRING" id="1443941.A9J31_13305"/>
<evidence type="ECO:0000259" key="8">
    <source>
        <dbReference type="Pfam" id="PF01435"/>
    </source>
</evidence>
<evidence type="ECO:0000256" key="3">
    <source>
        <dbReference type="ARBA" id="ARBA00022801"/>
    </source>
</evidence>
<evidence type="ECO:0000256" key="2">
    <source>
        <dbReference type="ARBA" id="ARBA00022723"/>
    </source>
</evidence>
<reference evidence="10" key="1">
    <citation type="submission" date="2016-06" db="EMBL/GenBank/DDBJ databases">
        <authorList>
            <person name="Radolfova-Krizova L."/>
            <person name="Nemec A."/>
        </authorList>
    </citation>
    <scope>NUCLEOTIDE SEQUENCE [LARGE SCALE GENOMIC DNA]</scope>
    <source>
        <strain evidence="10">ANC 4275</strain>
    </source>
</reference>
<proteinExistence type="inferred from homology"/>